<protein>
    <submittedName>
        <fullName evidence="1">Uncharacterized protein</fullName>
    </submittedName>
</protein>
<dbReference type="AlphaFoldDB" id="A0A1W6UFW0"/>
<geneLocation type="plasmid" evidence="1">
    <name>pL289</name>
</geneLocation>
<name>A0A1W6UFW0_VIBAL</name>
<dbReference type="RefSeq" id="WP_086048405.1">
    <property type="nucleotide sequence ID" value="NZ_CP017893.1"/>
</dbReference>
<accession>A0A1W6UFW0</accession>
<sequence length="190" mass="21453">MKSINRSKGYMLLLTLGLVLSIIAAAAFDWYSMLALEEKYNRQARVVQSVDQIINSYSSYFVHQCNSGVDPIPPTTLASLQADGWHLFPVFNPQKASISLSLVRPSTVISSTETGNRRLNQSSTVLQVTMKYRADQNNEYRMFVDALYETGLKVTPNISNHSVLIEDQVINRRLAREILDESVFSERTCI</sequence>
<gene>
    <name evidence="1" type="ORF">K05K4_50850</name>
</gene>
<reference evidence="1" key="1">
    <citation type="submission" date="2016-10" db="EMBL/GenBank/DDBJ databases">
        <title>The High Quality Genome of Vibrio alginolyticus K01M1.</title>
        <authorList>
            <person name="Wendling C."/>
            <person name="Chibani C.M."/>
            <person name="Hertel R."/>
            <person name="Sproer C."/>
            <person name="Bunk B."/>
            <person name="Overmann J."/>
            <person name="Roth O."/>
            <person name="Liesegang H."/>
        </authorList>
    </citation>
    <scope>NUCLEOTIDE SEQUENCE</scope>
    <source>
        <strain evidence="1">K05K4</strain>
        <plasmid evidence="1">pL289</plasmid>
    </source>
</reference>
<organism evidence="1">
    <name type="scientific">Vibrio alginolyticus</name>
    <dbReference type="NCBI Taxonomy" id="663"/>
    <lineage>
        <taxon>Bacteria</taxon>
        <taxon>Pseudomonadati</taxon>
        <taxon>Pseudomonadota</taxon>
        <taxon>Gammaproteobacteria</taxon>
        <taxon>Vibrionales</taxon>
        <taxon>Vibrionaceae</taxon>
        <taxon>Vibrio</taxon>
    </lineage>
</organism>
<evidence type="ECO:0000313" key="1">
    <source>
        <dbReference type="EMBL" id="ARP21787.1"/>
    </source>
</evidence>
<keyword evidence="1" id="KW-0614">Plasmid</keyword>
<dbReference type="EMBL" id="CP017904">
    <property type="protein sequence ID" value="ARP21787.1"/>
    <property type="molecule type" value="Genomic_DNA"/>
</dbReference>
<proteinExistence type="predicted"/>